<dbReference type="RefSeq" id="XP_007745036.1">
    <property type="nucleotide sequence ID" value="XM_007746846.1"/>
</dbReference>
<evidence type="ECO:0000259" key="11">
    <source>
        <dbReference type="Pfam" id="PF09811"/>
    </source>
</evidence>
<dbReference type="STRING" id="1182543.W9XIJ7"/>
<dbReference type="GO" id="GO:0005737">
    <property type="term" value="C:cytoplasm"/>
    <property type="evidence" value="ECO:0007669"/>
    <property type="project" value="UniProtKB-SubCell"/>
</dbReference>
<dbReference type="PANTHER" id="PTHR18829:SF0">
    <property type="entry name" value="PROTEIN YAE1 HOMOLOG"/>
    <property type="match status" value="1"/>
</dbReference>
<evidence type="ECO:0000256" key="10">
    <source>
        <dbReference type="SAM" id="MobiDB-lite"/>
    </source>
</evidence>
<keyword evidence="8" id="KW-0963">Cytoplasm</keyword>
<comment type="function">
    <text evidence="1">The complex LTO1:YAE1 may function as a target specific adapter that probably recruits apo-RPLI1 to the cytosolic iron-sulfur protein assembly (CIA) complex machinery. May be required for biogenesis of the large ribosomal subunit and initiation of translation.</text>
</comment>
<comment type="subcellular location">
    <subcellularLocation>
        <location evidence="3">Cytoplasm</location>
    </subcellularLocation>
    <subcellularLocation>
        <location evidence="2">Nucleus</location>
    </subcellularLocation>
</comment>
<keyword evidence="9" id="KW-0539">Nucleus</keyword>
<dbReference type="GeneID" id="19190963"/>
<dbReference type="Proteomes" id="UP000019471">
    <property type="component" value="Unassembled WGS sequence"/>
</dbReference>
<dbReference type="InterPro" id="IPR019191">
    <property type="entry name" value="Essential_protein_Yae1_N"/>
</dbReference>
<evidence type="ECO:0000256" key="3">
    <source>
        <dbReference type="ARBA" id="ARBA00004496"/>
    </source>
</evidence>
<dbReference type="GO" id="GO:0005634">
    <property type="term" value="C:nucleus"/>
    <property type="evidence" value="ECO:0007669"/>
    <property type="project" value="UniProtKB-SubCell"/>
</dbReference>
<evidence type="ECO:0000256" key="5">
    <source>
        <dbReference type="ARBA" id="ARBA00011427"/>
    </source>
</evidence>
<dbReference type="InterPro" id="IPR038881">
    <property type="entry name" value="Yae1-like"/>
</dbReference>
<evidence type="ECO:0000256" key="8">
    <source>
        <dbReference type="ARBA" id="ARBA00022490"/>
    </source>
</evidence>
<feature type="region of interest" description="Disordered" evidence="10">
    <location>
        <begin position="130"/>
        <end position="160"/>
    </location>
</feature>
<comment type="similarity">
    <text evidence="4">Belongs to the YAE1 family.</text>
</comment>
<feature type="domain" description="Essential protein Yae1 N-terminal" evidence="11">
    <location>
        <begin position="85"/>
        <end position="123"/>
    </location>
</feature>
<feature type="compositionally biased region" description="Polar residues" evidence="10">
    <location>
        <begin position="1"/>
        <end position="12"/>
    </location>
</feature>
<evidence type="ECO:0000256" key="1">
    <source>
        <dbReference type="ARBA" id="ARBA00003836"/>
    </source>
</evidence>
<accession>W9XIJ7</accession>
<comment type="subunit">
    <text evidence="5">May form a complex with LTO1.</text>
</comment>
<dbReference type="eggNOG" id="KOG4774">
    <property type="taxonomic scope" value="Eukaryota"/>
</dbReference>
<dbReference type="Pfam" id="PF09811">
    <property type="entry name" value="Yae1_N"/>
    <property type="match status" value="1"/>
</dbReference>
<organism evidence="12 13">
    <name type="scientific">Cladophialophora psammophila CBS 110553</name>
    <dbReference type="NCBI Taxonomy" id="1182543"/>
    <lineage>
        <taxon>Eukaryota</taxon>
        <taxon>Fungi</taxon>
        <taxon>Dikarya</taxon>
        <taxon>Ascomycota</taxon>
        <taxon>Pezizomycotina</taxon>
        <taxon>Eurotiomycetes</taxon>
        <taxon>Chaetothyriomycetidae</taxon>
        <taxon>Chaetothyriales</taxon>
        <taxon>Herpotrichiellaceae</taxon>
        <taxon>Cladophialophora</taxon>
    </lineage>
</organism>
<dbReference type="AlphaFoldDB" id="W9XIJ7"/>
<reference evidence="12 13" key="1">
    <citation type="submission" date="2013-03" db="EMBL/GenBank/DDBJ databases">
        <title>The Genome Sequence of Cladophialophora psammophila CBS 110553.</title>
        <authorList>
            <consortium name="The Broad Institute Genomics Platform"/>
            <person name="Cuomo C."/>
            <person name="de Hoog S."/>
            <person name="Gorbushina A."/>
            <person name="Walker B."/>
            <person name="Young S.K."/>
            <person name="Zeng Q."/>
            <person name="Gargeya S."/>
            <person name="Fitzgerald M."/>
            <person name="Haas B."/>
            <person name="Abouelleil A."/>
            <person name="Allen A.W."/>
            <person name="Alvarado L."/>
            <person name="Arachchi H.M."/>
            <person name="Berlin A.M."/>
            <person name="Chapman S.B."/>
            <person name="Gainer-Dewar J."/>
            <person name="Goldberg J."/>
            <person name="Griggs A."/>
            <person name="Gujja S."/>
            <person name="Hansen M."/>
            <person name="Howarth C."/>
            <person name="Imamovic A."/>
            <person name="Ireland A."/>
            <person name="Larimer J."/>
            <person name="McCowan C."/>
            <person name="Murphy C."/>
            <person name="Pearson M."/>
            <person name="Poon T.W."/>
            <person name="Priest M."/>
            <person name="Roberts A."/>
            <person name="Saif S."/>
            <person name="Shea T."/>
            <person name="Sisk P."/>
            <person name="Sykes S."/>
            <person name="Wortman J."/>
            <person name="Nusbaum C."/>
            <person name="Birren B."/>
        </authorList>
    </citation>
    <scope>NUCLEOTIDE SEQUENCE [LARGE SCALE GENOMIC DNA]</scope>
    <source>
        <strain evidence="12 13">CBS 110553</strain>
    </source>
</reference>
<dbReference type="PANTHER" id="PTHR18829">
    <property type="entry name" value="PROTEIN YAE1 HOMOLOG"/>
    <property type="match status" value="1"/>
</dbReference>
<evidence type="ECO:0000313" key="12">
    <source>
        <dbReference type="EMBL" id="EXJ70184.1"/>
    </source>
</evidence>
<comment type="caution">
    <text evidence="12">The sequence shown here is derived from an EMBL/GenBank/DDBJ whole genome shotgun (WGS) entry which is preliminary data.</text>
</comment>
<protein>
    <recommendedName>
        <fullName evidence="7">Protein YAE1</fullName>
    </recommendedName>
    <alternativeName>
        <fullName evidence="6">Protein yae1</fullName>
    </alternativeName>
</protein>
<feature type="region of interest" description="Disordered" evidence="10">
    <location>
        <begin position="1"/>
        <end position="78"/>
    </location>
</feature>
<sequence>MANSSGSTPSPTHSRHSLPESRATTPEGSQGDIAFFGADPFPVHGHGAAHGAQRNDEPQAQLSGDLHEEMLSDVPSLRRQHMTDGYREGLSVGKARVMQRGFDAGYPLGVELGLRVGKVLGVLEGVIHGSEGCKPRSTGKPPEAGSSSSSTEAPLNGVNDQENDDAMAAAAAAKKADDIAFMTLMYSRAQKELSVSELLKSVTDETIAAIPEDASAGAVDDGGDQHEAAGRSKKAEVDAVLLPAEIEAVLEKWERMVLGAF</sequence>
<evidence type="ECO:0000256" key="4">
    <source>
        <dbReference type="ARBA" id="ARBA00007096"/>
    </source>
</evidence>
<proteinExistence type="inferred from homology"/>
<name>W9XIJ7_9EURO</name>
<keyword evidence="13" id="KW-1185">Reference proteome</keyword>
<evidence type="ECO:0000313" key="13">
    <source>
        <dbReference type="Proteomes" id="UP000019471"/>
    </source>
</evidence>
<gene>
    <name evidence="12" type="ORF">A1O5_06252</name>
</gene>
<dbReference type="HOGENOM" id="CLU_066684_1_1_1"/>
<evidence type="ECO:0000256" key="6">
    <source>
        <dbReference type="ARBA" id="ARBA00017286"/>
    </source>
</evidence>
<dbReference type="EMBL" id="AMGX01000009">
    <property type="protein sequence ID" value="EXJ70184.1"/>
    <property type="molecule type" value="Genomic_DNA"/>
</dbReference>
<evidence type="ECO:0000256" key="7">
    <source>
        <dbReference type="ARBA" id="ARBA00018400"/>
    </source>
</evidence>
<evidence type="ECO:0000256" key="2">
    <source>
        <dbReference type="ARBA" id="ARBA00004123"/>
    </source>
</evidence>
<evidence type="ECO:0000256" key="9">
    <source>
        <dbReference type="ARBA" id="ARBA00023242"/>
    </source>
</evidence>
<dbReference type="OrthoDB" id="20086at2759"/>